<evidence type="ECO:0000256" key="1">
    <source>
        <dbReference type="ARBA" id="ARBA00011028"/>
    </source>
</evidence>
<dbReference type="PANTHER" id="PTHR42953">
    <property type="entry name" value="HIGH-AFFINITY ZINC UPTAKE SYSTEM PROTEIN ZNUA-RELATED"/>
    <property type="match status" value="1"/>
</dbReference>
<dbReference type="InterPro" id="IPR006129">
    <property type="entry name" value="AdhesinB"/>
</dbReference>
<sequence>MIKKLYILVVVFILSFAVLAGCSTSSKEVLVKDKVNVVTSFYPLYDFARKIGGDHVNVINLVPTGIEPHHWTPKSLDIRLASDSELFFYQGAGFEGWVDDFLKSLRSDAKVKPFKVSEGVNLIPISGDHDHEDHGKDEANHHEGEWDPHLWLSPINAKKMAENIKNALIQVDAVHQADYEANYDQLAAQFDELHAEFTNEITKLPRKEIVVSHQAFGYLCHEYGLEQLAIMGVSAEAEPSAQDMKQINAFIREHQVKYIFFEDLVSDKLAKTLARDANVQTLVLHTLEGLTDEQMKNGEDYFSLMRKNLGNLLQALQ</sequence>
<dbReference type="PRINTS" id="PR00691">
    <property type="entry name" value="ADHESINB"/>
</dbReference>
<dbReference type="GO" id="GO:0046872">
    <property type="term" value="F:metal ion binding"/>
    <property type="evidence" value="ECO:0007669"/>
    <property type="project" value="InterPro"/>
</dbReference>
<dbReference type="RefSeq" id="WP_132418000.1">
    <property type="nucleotide sequence ID" value="NZ_SKFG01000009.1"/>
</dbReference>
<dbReference type="GO" id="GO:0007155">
    <property type="term" value="P:cell adhesion"/>
    <property type="evidence" value="ECO:0007669"/>
    <property type="project" value="InterPro"/>
</dbReference>
<gene>
    <name evidence="6" type="ORF">E0485_10565</name>
</gene>
<evidence type="ECO:0000256" key="2">
    <source>
        <dbReference type="ARBA" id="ARBA00022448"/>
    </source>
</evidence>
<comment type="caution">
    <text evidence="6">The sequence shown here is derived from an EMBL/GenBank/DDBJ whole genome shotgun (WGS) entry which is preliminary data.</text>
</comment>
<evidence type="ECO:0000256" key="3">
    <source>
        <dbReference type="ARBA" id="ARBA00022729"/>
    </source>
</evidence>
<keyword evidence="7" id="KW-1185">Reference proteome</keyword>
<dbReference type="GO" id="GO:0030001">
    <property type="term" value="P:metal ion transport"/>
    <property type="evidence" value="ECO:0007669"/>
    <property type="project" value="InterPro"/>
</dbReference>
<name>A0A4R4ECL2_9BACL</name>
<dbReference type="InterPro" id="IPR006127">
    <property type="entry name" value="ZnuA-like"/>
</dbReference>
<dbReference type="OrthoDB" id="9810636at2"/>
<keyword evidence="2 4" id="KW-0813">Transport</keyword>
<keyword evidence="3 5" id="KW-0732">Signal</keyword>
<dbReference type="AlphaFoldDB" id="A0A4R4ECL2"/>
<dbReference type="SUPFAM" id="SSF53807">
    <property type="entry name" value="Helical backbone' metal receptor"/>
    <property type="match status" value="1"/>
</dbReference>
<dbReference type="PROSITE" id="PS51257">
    <property type="entry name" value="PROKAR_LIPOPROTEIN"/>
    <property type="match status" value="1"/>
</dbReference>
<evidence type="ECO:0000256" key="4">
    <source>
        <dbReference type="RuleBase" id="RU003512"/>
    </source>
</evidence>
<dbReference type="Pfam" id="PF01297">
    <property type="entry name" value="ZnuA"/>
    <property type="match status" value="1"/>
</dbReference>
<dbReference type="CDD" id="cd01017">
    <property type="entry name" value="AdcA"/>
    <property type="match status" value="1"/>
</dbReference>
<dbReference type="Gene3D" id="3.40.50.1980">
    <property type="entry name" value="Nitrogenase molybdenum iron protein domain"/>
    <property type="match status" value="2"/>
</dbReference>
<dbReference type="Proteomes" id="UP000295418">
    <property type="component" value="Unassembled WGS sequence"/>
</dbReference>
<accession>A0A4R4ECL2</accession>
<evidence type="ECO:0000313" key="7">
    <source>
        <dbReference type="Proteomes" id="UP000295418"/>
    </source>
</evidence>
<dbReference type="InterPro" id="IPR050492">
    <property type="entry name" value="Bact_metal-bind_prot9"/>
</dbReference>
<feature type="chain" id="PRO_5039269668" evidence="5">
    <location>
        <begin position="21"/>
        <end position="317"/>
    </location>
</feature>
<evidence type="ECO:0000256" key="5">
    <source>
        <dbReference type="SAM" id="SignalP"/>
    </source>
</evidence>
<protein>
    <submittedName>
        <fullName evidence="6">ABC transporter substrate-binding protein</fullName>
    </submittedName>
</protein>
<dbReference type="InterPro" id="IPR006128">
    <property type="entry name" value="Lipoprotein_PsaA-like"/>
</dbReference>
<organism evidence="6 7">
    <name type="scientific">Paenibacillus albiflavus</name>
    <dbReference type="NCBI Taxonomy" id="2545760"/>
    <lineage>
        <taxon>Bacteria</taxon>
        <taxon>Bacillati</taxon>
        <taxon>Bacillota</taxon>
        <taxon>Bacilli</taxon>
        <taxon>Bacillales</taxon>
        <taxon>Paenibacillaceae</taxon>
        <taxon>Paenibacillus</taxon>
    </lineage>
</organism>
<proteinExistence type="inferred from homology"/>
<dbReference type="PRINTS" id="PR00690">
    <property type="entry name" value="ADHESNFAMILY"/>
</dbReference>
<evidence type="ECO:0000313" key="6">
    <source>
        <dbReference type="EMBL" id="TCZ77429.1"/>
    </source>
</evidence>
<reference evidence="6 7" key="1">
    <citation type="submission" date="2019-03" db="EMBL/GenBank/DDBJ databases">
        <authorList>
            <person name="Kim M.K.M."/>
        </authorList>
    </citation>
    <scope>NUCLEOTIDE SEQUENCE [LARGE SCALE GENOMIC DNA]</scope>
    <source>
        <strain evidence="6 7">18JY21-1</strain>
    </source>
</reference>
<feature type="signal peptide" evidence="5">
    <location>
        <begin position="1"/>
        <end position="20"/>
    </location>
</feature>
<comment type="similarity">
    <text evidence="1 4">Belongs to the bacterial solute-binding protein 9 family.</text>
</comment>
<dbReference type="PANTHER" id="PTHR42953:SF3">
    <property type="entry name" value="HIGH-AFFINITY ZINC UPTAKE SYSTEM PROTEIN ZNUA"/>
    <property type="match status" value="1"/>
</dbReference>
<dbReference type="EMBL" id="SKFG01000009">
    <property type="protein sequence ID" value="TCZ77429.1"/>
    <property type="molecule type" value="Genomic_DNA"/>
</dbReference>